<name>A0A1H7XB76_9BACT</name>
<dbReference type="OrthoDB" id="9923701at2"/>
<dbReference type="RefSeq" id="WP_093883241.1">
    <property type="nucleotide sequence ID" value="NZ_FOBS01000010.1"/>
</dbReference>
<gene>
    <name evidence="1" type="ORF">SAMN04489760_1105</name>
</gene>
<evidence type="ECO:0000313" key="2">
    <source>
        <dbReference type="Proteomes" id="UP000198744"/>
    </source>
</evidence>
<protein>
    <submittedName>
        <fullName evidence="1">Uncharacterized protein</fullName>
    </submittedName>
</protein>
<reference evidence="1 2" key="1">
    <citation type="submission" date="2016-10" db="EMBL/GenBank/DDBJ databases">
        <authorList>
            <person name="de Groot N.N."/>
        </authorList>
    </citation>
    <scope>NUCLEOTIDE SEQUENCE [LARGE SCALE GENOMIC DNA]</scope>
    <source>
        <strain evidence="1 2">DSM 8423</strain>
    </source>
</reference>
<dbReference type="EMBL" id="FOBS01000010">
    <property type="protein sequence ID" value="SEM30874.1"/>
    <property type="molecule type" value="Genomic_DNA"/>
</dbReference>
<dbReference type="Proteomes" id="UP000198744">
    <property type="component" value="Unassembled WGS sequence"/>
</dbReference>
<evidence type="ECO:0000313" key="1">
    <source>
        <dbReference type="EMBL" id="SEM30874.1"/>
    </source>
</evidence>
<sequence>MNKRQKKKEHKKQMLLAFNDIIGECLAAEDPLATLKEIKTQGEKHFEELGLDVPPVVFNEIMAGCEQIIKEIINQ</sequence>
<keyword evidence="2" id="KW-1185">Reference proteome</keyword>
<proteinExistence type="predicted"/>
<organism evidence="1 2">
    <name type="scientific">Syntrophus gentianae</name>
    <dbReference type="NCBI Taxonomy" id="43775"/>
    <lineage>
        <taxon>Bacteria</taxon>
        <taxon>Pseudomonadati</taxon>
        <taxon>Thermodesulfobacteriota</taxon>
        <taxon>Syntrophia</taxon>
        <taxon>Syntrophales</taxon>
        <taxon>Syntrophaceae</taxon>
        <taxon>Syntrophus</taxon>
    </lineage>
</organism>
<accession>A0A1H7XB76</accession>
<dbReference type="AlphaFoldDB" id="A0A1H7XB76"/>
<dbReference type="STRING" id="43775.SAMN04489760_1105"/>